<feature type="transmembrane region" description="Helical" evidence="7">
    <location>
        <begin position="621"/>
        <end position="639"/>
    </location>
</feature>
<evidence type="ECO:0000256" key="5">
    <source>
        <dbReference type="ARBA" id="ARBA00023136"/>
    </source>
</evidence>
<feature type="transmembrane region" description="Helical" evidence="7">
    <location>
        <begin position="130"/>
        <end position="149"/>
    </location>
</feature>
<evidence type="ECO:0000256" key="7">
    <source>
        <dbReference type="SAM" id="Phobius"/>
    </source>
</evidence>
<evidence type="ECO:0000256" key="3">
    <source>
        <dbReference type="ARBA" id="ARBA00022692"/>
    </source>
</evidence>
<dbReference type="AlphaFoldDB" id="A0A517PJ98"/>
<feature type="transmembrane region" description="Helical" evidence="7">
    <location>
        <begin position="479"/>
        <end position="501"/>
    </location>
</feature>
<feature type="transmembrane region" description="Helical" evidence="7">
    <location>
        <begin position="527"/>
        <end position="547"/>
    </location>
</feature>
<feature type="domain" description="Na+/H+ antiporter NhaC-like C-terminal" evidence="8">
    <location>
        <begin position="295"/>
        <end position="636"/>
    </location>
</feature>
<evidence type="ECO:0000256" key="2">
    <source>
        <dbReference type="ARBA" id="ARBA00022475"/>
    </source>
</evidence>
<dbReference type="Pfam" id="PF03553">
    <property type="entry name" value="Na_H_antiporter"/>
    <property type="match status" value="1"/>
</dbReference>
<reference evidence="9 10" key="1">
    <citation type="submission" date="2019-02" db="EMBL/GenBank/DDBJ databases">
        <title>Deep-cultivation of Planctomycetes and their phenomic and genomic characterization uncovers novel biology.</title>
        <authorList>
            <person name="Wiegand S."/>
            <person name="Jogler M."/>
            <person name="Boedeker C."/>
            <person name="Pinto D."/>
            <person name="Vollmers J."/>
            <person name="Rivas-Marin E."/>
            <person name="Kohn T."/>
            <person name="Peeters S.H."/>
            <person name="Heuer A."/>
            <person name="Rast P."/>
            <person name="Oberbeckmann S."/>
            <person name="Bunk B."/>
            <person name="Jeske O."/>
            <person name="Meyerdierks A."/>
            <person name="Storesund J.E."/>
            <person name="Kallscheuer N."/>
            <person name="Luecker S."/>
            <person name="Lage O.M."/>
            <person name="Pohl T."/>
            <person name="Merkel B.J."/>
            <person name="Hornburger P."/>
            <person name="Mueller R.-W."/>
            <person name="Bruemmer F."/>
            <person name="Labrenz M."/>
            <person name="Spormann A.M."/>
            <person name="Op den Camp H."/>
            <person name="Overmann J."/>
            <person name="Amann R."/>
            <person name="Jetten M.S.M."/>
            <person name="Mascher T."/>
            <person name="Medema M.H."/>
            <person name="Devos D.P."/>
            <person name="Kaster A.-K."/>
            <person name="Ovreas L."/>
            <person name="Rohde M."/>
            <person name="Galperin M.Y."/>
            <person name="Jogler C."/>
        </authorList>
    </citation>
    <scope>NUCLEOTIDE SEQUENCE [LARGE SCALE GENOMIC DNA]</scope>
    <source>
        <strain evidence="9 10">HG66A1</strain>
    </source>
</reference>
<organism evidence="9 10">
    <name type="scientific">Gimesia chilikensis</name>
    <dbReference type="NCBI Taxonomy" id="2605989"/>
    <lineage>
        <taxon>Bacteria</taxon>
        <taxon>Pseudomonadati</taxon>
        <taxon>Planctomycetota</taxon>
        <taxon>Planctomycetia</taxon>
        <taxon>Planctomycetales</taxon>
        <taxon>Planctomycetaceae</taxon>
        <taxon>Gimesia</taxon>
    </lineage>
</organism>
<feature type="transmembrane region" description="Helical" evidence="7">
    <location>
        <begin position="449"/>
        <end position="467"/>
    </location>
</feature>
<dbReference type="PANTHER" id="PTHR43478">
    <property type="entry name" value="NA+/H+ ANTIPORTER-RELATED"/>
    <property type="match status" value="1"/>
</dbReference>
<evidence type="ECO:0000313" key="10">
    <source>
        <dbReference type="Proteomes" id="UP000320421"/>
    </source>
</evidence>
<proteinExistence type="predicted"/>
<feature type="region of interest" description="Disordered" evidence="6">
    <location>
        <begin position="682"/>
        <end position="722"/>
    </location>
</feature>
<evidence type="ECO:0000256" key="4">
    <source>
        <dbReference type="ARBA" id="ARBA00022989"/>
    </source>
</evidence>
<dbReference type="OrthoDB" id="9762978at2"/>
<name>A0A517PJ98_9PLAN</name>
<sequence>MAATHSLLIIITSLLGQTAPIAEVPLKQEPARYQIEAPNVAVIDIPVSQVTIRALNLDGSLDTDFSEHPQKVVGLELWVHEVDTALPPFKNGVLELKTDLAENRKVYITSDVIRVDPDQRRSGAVEVYRISKWLSLLPPLIAVILAIWFRNIILALLVSIWVGAVILSHGNLFLGFVHTLDTFVIHEIVEPGSTSYSHMMIIMFTMFLGAMVGVMSAGGGTAALVNRLSRYASKREHSQVMTWFLGLIIFFDDYANSLLVGSSMRPFTDRMKVSREKLAFLVDSTAAPVSGIAIISTWVGVEIGYIADTYASLGMTGDYYTTFLYSLPYRFYPLQLLAFVWLVAYIGNDFGPMLKAETRAIAYGQLVRPGRFNVTEVEGHAESGELARRQLLRNALVPLVVLLGLAMIGLWWTGTIEINRLNLEREQMGQAELKVNFQNVLEHSSPNRVLLITSFLASIAAVVSCSLSKSLPLSECVEAWANGAKSMFLAILILVLAWAVATVCDQEHLNTAGVLVELLSEKLSPNWMPTITFLLAAVVSFATGSSWSTMGLLMPLSISLTYSLLVPLNEADPNHHLMLGTIGGVLAGAIFGDHCSPISDTTVLSSAASGSDHLDHVLTQIPYALTVAGVSVLFGYLPVGFGFQPYILLPVGLVVLFLILFFYGRSAETEAKALLEAGVTAEEFNSRDNGSEEETESAGESDQTDSDSEDPSESPEESREEV</sequence>
<keyword evidence="3 7" id="KW-0812">Transmembrane</keyword>
<keyword evidence="10" id="KW-1185">Reference proteome</keyword>
<dbReference type="RefSeq" id="WP_145181287.1">
    <property type="nucleotide sequence ID" value="NZ_CP036266.1"/>
</dbReference>
<comment type="subcellular location">
    <subcellularLocation>
        <location evidence="1">Cell membrane</location>
        <topology evidence="1">Multi-pass membrane protein</topology>
    </subcellularLocation>
</comment>
<feature type="transmembrane region" description="Helical" evidence="7">
    <location>
        <begin position="645"/>
        <end position="663"/>
    </location>
</feature>
<dbReference type="Proteomes" id="UP000320421">
    <property type="component" value="Chromosome"/>
</dbReference>
<dbReference type="PANTHER" id="PTHR43478:SF1">
    <property type="entry name" value="NA+_H+ ANTIPORTER NHAC-LIKE C-TERMINAL DOMAIN-CONTAINING PROTEIN"/>
    <property type="match status" value="1"/>
</dbReference>
<evidence type="ECO:0000259" key="8">
    <source>
        <dbReference type="Pfam" id="PF03553"/>
    </source>
</evidence>
<keyword evidence="4 7" id="KW-1133">Transmembrane helix</keyword>
<feature type="transmembrane region" description="Helical" evidence="7">
    <location>
        <begin position="240"/>
        <end position="259"/>
    </location>
</feature>
<accession>A0A517PJ98</accession>
<feature type="transmembrane region" description="Helical" evidence="7">
    <location>
        <begin position="395"/>
        <end position="414"/>
    </location>
</feature>
<dbReference type="EMBL" id="CP036266">
    <property type="protein sequence ID" value="QDT19454.1"/>
    <property type="molecule type" value="Genomic_DNA"/>
</dbReference>
<feature type="transmembrane region" description="Helical" evidence="7">
    <location>
        <begin position="280"/>
        <end position="307"/>
    </location>
</feature>
<feature type="compositionally biased region" description="Acidic residues" evidence="6">
    <location>
        <begin position="691"/>
        <end position="722"/>
    </location>
</feature>
<evidence type="ECO:0000313" key="9">
    <source>
        <dbReference type="EMBL" id="QDT19454.1"/>
    </source>
</evidence>
<dbReference type="GO" id="GO:0005886">
    <property type="term" value="C:plasma membrane"/>
    <property type="evidence" value="ECO:0007669"/>
    <property type="project" value="UniProtKB-SubCell"/>
</dbReference>
<feature type="transmembrane region" description="Helical" evidence="7">
    <location>
        <begin position="198"/>
        <end position="220"/>
    </location>
</feature>
<evidence type="ECO:0000256" key="1">
    <source>
        <dbReference type="ARBA" id="ARBA00004651"/>
    </source>
</evidence>
<keyword evidence="2" id="KW-1003">Cell membrane</keyword>
<evidence type="ECO:0000256" key="6">
    <source>
        <dbReference type="SAM" id="MobiDB-lite"/>
    </source>
</evidence>
<feature type="transmembrane region" description="Helical" evidence="7">
    <location>
        <begin position="327"/>
        <end position="346"/>
    </location>
</feature>
<keyword evidence="5 7" id="KW-0472">Membrane</keyword>
<feature type="transmembrane region" description="Helical" evidence="7">
    <location>
        <begin position="155"/>
        <end position="177"/>
    </location>
</feature>
<dbReference type="InterPro" id="IPR018461">
    <property type="entry name" value="Na/H_Antiport_NhaC-like_C"/>
</dbReference>
<gene>
    <name evidence="9" type="primary">mleN</name>
    <name evidence="9" type="ORF">HG66A1_12190</name>
</gene>
<protein>
    <submittedName>
        <fullName evidence="9">Malate-2H(+)/Na(+)-lactate antiporter</fullName>
    </submittedName>
</protein>